<evidence type="ECO:0000313" key="10">
    <source>
        <dbReference type="Proteomes" id="UP000430146"/>
    </source>
</evidence>
<feature type="domain" description="AMP-binding enzyme C-terminal" evidence="8">
    <location>
        <begin position="519"/>
        <end position="597"/>
    </location>
</feature>
<dbReference type="SUPFAM" id="SSF56801">
    <property type="entry name" value="Acetyl-CoA synthetase-like"/>
    <property type="match status" value="1"/>
</dbReference>
<reference evidence="9 10" key="1">
    <citation type="submission" date="2019-11" db="EMBL/GenBank/DDBJ databases">
        <authorList>
            <person name="Holert J."/>
        </authorList>
    </citation>
    <scope>NUCLEOTIDE SEQUENCE [LARGE SCALE GENOMIC DNA]</scope>
    <source>
        <strain evidence="9">BC8_1</strain>
    </source>
</reference>
<dbReference type="PANTHER" id="PTHR24095">
    <property type="entry name" value="ACETYL-COENZYME A SYNTHETASE"/>
    <property type="match status" value="1"/>
</dbReference>
<keyword evidence="5" id="KW-0007">Acetylation</keyword>
<dbReference type="InterPro" id="IPR045851">
    <property type="entry name" value="AMP-bd_C_sf"/>
</dbReference>
<dbReference type="GO" id="GO:0003987">
    <property type="term" value="F:acetate-CoA ligase activity"/>
    <property type="evidence" value="ECO:0007669"/>
    <property type="project" value="UniProtKB-EC"/>
</dbReference>
<organism evidence="9 10">
    <name type="scientific">Mycolicibacterium vanbaalenii</name>
    <name type="common">Mycobacterium vanbaalenii</name>
    <dbReference type="NCBI Taxonomy" id="110539"/>
    <lineage>
        <taxon>Bacteria</taxon>
        <taxon>Bacillati</taxon>
        <taxon>Actinomycetota</taxon>
        <taxon>Actinomycetes</taxon>
        <taxon>Mycobacteriales</taxon>
        <taxon>Mycobacteriaceae</taxon>
        <taxon>Mycolicibacterium</taxon>
    </lineage>
</organism>
<evidence type="ECO:0000259" key="8">
    <source>
        <dbReference type="Pfam" id="PF13193"/>
    </source>
</evidence>
<dbReference type="AlphaFoldDB" id="A0A5S9R3F9"/>
<feature type="domain" description="AMP-dependent synthetase/ligase" evidence="7">
    <location>
        <begin position="67"/>
        <end position="469"/>
    </location>
</feature>
<dbReference type="Pfam" id="PF00501">
    <property type="entry name" value="AMP-binding"/>
    <property type="match status" value="1"/>
</dbReference>
<dbReference type="Pfam" id="PF13193">
    <property type="entry name" value="AMP-binding_C"/>
    <property type="match status" value="1"/>
</dbReference>
<feature type="region of interest" description="Disordered" evidence="6">
    <location>
        <begin position="612"/>
        <end position="631"/>
    </location>
</feature>
<dbReference type="RefSeq" id="WP_159233384.1">
    <property type="nucleotide sequence ID" value="NZ_CACSIP010000034.1"/>
</dbReference>
<accession>A0A5S9R3F9</accession>
<sequence>MTVIHKTPGAWRLQPNFTDYQQTRAAFDWTEVPDVCAGMPSGGCNIAYAAVDRHVDGPAAARTALRFVMQPDEAGTPATRDLSYAELASLTARFTNVLRSLGIGKGDRVFTMMDRIPELYITILGALRNGSVVSPLFSAFGPEPIATRIDIGQADVLVTSKALYRRKIAKIRDRLTSVRYVILVGDDGKAAVVGDDRKAEVVGDDGKAAVVGDDGKAQVVDAGNEDAPLDFWQRMDAVDDVAPIESTTADDPALLHFTSGTTGTPKGAIHVHGAVTMHFVTGSYALDLHPDDIFWCTADPGWVTGMSYGVITPLLHGVTSIVDEAEFDADRWYRILQDQHVTVWYTAPTAIRMLIKAGPEVARDYRFPQLRFIASVGEPLNPEAVWWAERVLGLPIHDNWWQTETGGIMIANTPAFDIKPGSMGRPLPGVDAYVVRRGADGSVSVVDEPDVEGELALKTGWPSMFRGYLHQEERYRKSFTDGMYLTGDLVKRDADGYFWFVGRADDVIKSAGHLIGPFEVESALTDHPAVAEAAVIGIPDPTVGEVVKAFVTVKDGYDAEDALRLELLGHARKRLGAAVAPKHIEFVDSLPHTRSGKIMRRLLKARELGLPEGDTSTIESAPDTHVSEAWS</sequence>
<dbReference type="GO" id="GO:0005524">
    <property type="term" value="F:ATP binding"/>
    <property type="evidence" value="ECO:0007669"/>
    <property type="project" value="UniProtKB-KW"/>
</dbReference>
<dbReference type="GO" id="GO:0006085">
    <property type="term" value="P:acetyl-CoA biosynthetic process"/>
    <property type="evidence" value="ECO:0007669"/>
    <property type="project" value="TreeGrafter"/>
</dbReference>
<evidence type="ECO:0000256" key="5">
    <source>
        <dbReference type="ARBA" id="ARBA00022990"/>
    </source>
</evidence>
<dbReference type="Proteomes" id="UP000430146">
    <property type="component" value="Unassembled WGS sequence"/>
</dbReference>
<dbReference type="Gene3D" id="3.40.50.12780">
    <property type="entry name" value="N-terminal domain of ligase-like"/>
    <property type="match status" value="1"/>
</dbReference>
<dbReference type="GO" id="GO:0005829">
    <property type="term" value="C:cytosol"/>
    <property type="evidence" value="ECO:0007669"/>
    <property type="project" value="TreeGrafter"/>
</dbReference>
<evidence type="ECO:0000256" key="4">
    <source>
        <dbReference type="ARBA" id="ARBA00022840"/>
    </source>
</evidence>
<dbReference type="OrthoDB" id="9803968at2"/>
<dbReference type="EMBL" id="CACSIP010000034">
    <property type="protein sequence ID" value="CAA0128628.1"/>
    <property type="molecule type" value="Genomic_DNA"/>
</dbReference>
<gene>
    <name evidence="9" type="primary">acsA_3</name>
    <name evidence="9" type="ORF">AELLOGFF_01478</name>
</gene>
<evidence type="ECO:0000256" key="6">
    <source>
        <dbReference type="SAM" id="MobiDB-lite"/>
    </source>
</evidence>
<name>A0A5S9R3F9_MYCVN</name>
<proteinExistence type="predicted"/>
<dbReference type="PANTHER" id="PTHR24095:SF14">
    <property type="entry name" value="ACETYL-COENZYME A SYNTHETASE 1"/>
    <property type="match status" value="1"/>
</dbReference>
<evidence type="ECO:0000259" key="7">
    <source>
        <dbReference type="Pfam" id="PF00501"/>
    </source>
</evidence>
<evidence type="ECO:0000256" key="3">
    <source>
        <dbReference type="ARBA" id="ARBA00022741"/>
    </source>
</evidence>
<dbReference type="EC" id="6.2.1.1" evidence="1"/>
<protein>
    <recommendedName>
        <fullName evidence="1">acetate--CoA ligase</fullName>
        <ecNumber evidence="1">6.2.1.1</ecNumber>
    </recommendedName>
</protein>
<dbReference type="InterPro" id="IPR025110">
    <property type="entry name" value="AMP-bd_C"/>
</dbReference>
<dbReference type="PROSITE" id="PS00455">
    <property type="entry name" value="AMP_BINDING"/>
    <property type="match status" value="1"/>
</dbReference>
<keyword evidence="4" id="KW-0067">ATP-binding</keyword>
<dbReference type="InterPro" id="IPR042099">
    <property type="entry name" value="ANL_N_sf"/>
</dbReference>
<keyword evidence="2 9" id="KW-0436">Ligase</keyword>
<evidence type="ECO:0000313" key="9">
    <source>
        <dbReference type="EMBL" id="CAA0128628.1"/>
    </source>
</evidence>
<dbReference type="InterPro" id="IPR000873">
    <property type="entry name" value="AMP-dep_synth/lig_dom"/>
</dbReference>
<keyword evidence="3" id="KW-0547">Nucleotide-binding</keyword>
<evidence type="ECO:0000256" key="1">
    <source>
        <dbReference type="ARBA" id="ARBA00013275"/>
    </source>
</evidence>
<evidence type="ECO:0000256" key="2">
    <source>
        <dbReference type="ARBA" id="ARBA00022598"/>
    </source>
</evidence>
<dbReference type="InterPro" id="IPR020845">
    <property type="entry name" value="AMP-binding_CS"/>
</dbReference>
<dbReference type="Gene3D" id="3.30.300.30">
    <property type="match status" value="1"/>
</dbReference>
<keyword evidence="10" id="KW-1185">Reference proteome</keyword>